<evidence type="ECO:0000313" key="3">
    <source>
        <dbReference type="EMBL" id="TCN20542.1"/>
    </source>
</evidence>
<feature type="transmembrane region" description="Helical" evidence="1">
    <location>
        <begin position="117"/>
        <end position="142"/>
    </location>
</feature>
<sequence>MKIKRRIKYYLLRLFRIKASPQQVAFSLTLGFIPSWIPTFGIGPILSVAITKVLRGNIIAAVIGGVIGTPIWPLLFFLNYKMGSLFFIKQINLDEVDDIEYVETLNETVGSIQSGSVLFLAGSVINIIVFSLIMYGGLYILLKKYRGHILQKLQNISC</sequence>
<dbReference type="Proteomes" id="UP000295689">
    <property type="component" value="Unassembled WGS sequence"/>
</dbReference>
<dbReference type="PANTHER" id="PTHR40547">
    <property type="entry name" value="SLL0298 PROTEIN"/>
    <property type="match status" value="1"/>
</dbReference>
<dbReference type="RefSeq" id="WP_132011140.1">
    <property type="nucleotide sequence ID" value="NZ_JABUHM010000012.1"/>
</dbReference>
<feature type="domain" description="DUF2062" evidence="2">
    <location>
        <begin position="5"/>
        <end position="148"/>
    </location>
</feature>
<keyword evidence="4" id="KW-1185">Reference proteome</keyword>
<dbReference type="InterPro" id="IPR018639">
    <property type="entry name" value="DUF2062"/>
</dbReference>
<dbReference type="Pfam" id="PF09835">
    <property type="entry name" value="DUF2062"/>
    <property type="match status" value="1"/>
</dbReference>
<proteinExistence type="predicted"/>
<keyword evidence="1" id="KW-0472">Membrane</keyword>
<dbReference type="PANTHER" id="PTHR40547:SF1">
    <property type="entry name" value="SLL0298 PROTEIN"/>
    <property type="match status" value="1"/>
</dbReference>
<dbReference type="AlphaFoldDB" id="A0A4R2B4C7"/>
<organism evidence="3 4">
    <name type="scientific">Mesobacillus foraminis</name>
    <dbReference type="NCBI Taxonomy" id="279826"/>
    <lineage>
        <taxon>Bacteria</taxon>
        <taxon>Bacillati</taxon>
        <taxon>Bacillota</taxon>
        <taxon>Bacilli</taxon>
        <taxon>Bacillales</taxon>
        <taxon>Bacillaceae</taxon>
        <taxon>Mesobacillus</taxon>
    </lineage>
</organism>
<feature type="transmembrane region" description="Helical" evidence="1">
    <location>
        <begin position="58"/>
        <end position="78"/>
    </location>
</feature>
<name>A0A4R2B4C7_9BACI</name>
<evidence type="ECO:0000256" key="1">
    <source>
        <dbReference type="SAM" id="Phobius"/>
    </source>
</evidence>
<keyword evidence="1" id="KW-1133">Transmembrane helix</keyword>
<feature type="transmembrane region" description="Helical" evidence="1">
    <location>
        <begin position="24"/>
        <end position="46"/>
    </location>
</feature>
<protein>
    <recommendedName>
        <fullName evidence="2">DUF2062 domain-containing protein</fullName>
    </recommendedName>
</protein>
<gene>
    <name evidence="3" type="ORF">EV146_114162</name>
</gene>
<reference evidence="3 4" key="1">
    <citation type="journal article" date="2015" name="Stand. Genomic Sci.">
        <title>Genomic Encyclopedia of Bacterial and Archaeal Type Strains, Phase III: the genomes of soil and plant-associated and newly described type strains.</title>
        <authorList>
            <person name="Whitman W.B."/>
            <person name="Woyke T."/>
            <person name="Klenk H.P."/>
            <person name="Zhou Y."/>
            <person name="Lilburn T.G."/>
            <person name="Beck B.J."/>
            <person name="De Vos P."/>
            <person name="Vandamme P."/>
            <person name="Eisen J.A."/>
            <person name="Garrity G."/>
            <person name="Hugenholtz P."/>
            <person name="Kyrpides N.C."/>
        </authorList>
    </citation>
    <scope>NUCLEOTIDE SEQUENCE [LARGE SCALE GENOMIC DNA]</scope>
    <source>
        <strain evidence="3 4">CV53</strain>
    </source>
</reference>
<accession>A0A4R2B4C7</accession>
<keyword evidence="1" id="KW-0812">Transmembrane</keyword>
<evidence type="ECO:0000259" key="2">
    <source>
        <dbReference type="Pfam" id="PF09835"/>
    </source>
</evidence>
<dbReference type="EMBL" id="SLVV01000014">
    <property type="protein sequence ID" value="TCN20542.1"/>
    <property type="molecule type" value="Genomic_DNA"/>
</dbReference>
<evidence type="ECO:0000313" key="4">
    <source>
        <dbReference type="Proteomes" id="UP000295689"/>
    </source>
</evidence>
<comment type="caution">
    <text evidence="3">The sequence shown here is derived from an EMBL/GenBank/DDBJ whole genome shotgun (WGS) entry which is preliminary data.</text>
</comment>